<evidence type="ECO:0000256" key="9">
    <source>
        <dbReference type="ARBA" id="ARBA00023160"/>
    </source>
</evidence>
<dbReference type="AlphaFoldDB" id="A0A0L7QZM3"/>
<feature type="transmembrane region" description="Helical" evidence="10">
    <location>
        <begin position="230"/>
        <end position="250"/>
    </location>
</feature>
<dbReference type="EMBL" id="KQ414679">
    <property type="protein sequence ID" value="KOC64048.1"/>
    <property type="molecule type" value="Genomic_DNA"/>
</dbReference>
<dbReference type="Pfam" id="PF01151">
    <property type="entry name" value="ELO"/>
    <property type="match status" value="1"/>
</dbReference>
<accession>A0A0L7QZM3</accession>
<reference evidence="11 12" key="1">
    <citation type="submission" date="2015-07" db="EMBL/GenBank/DDBJ databases">
        <title>The genome of Habropoda laboriosa.</title>
        <authorList>
            <person name="Pan H."/>
            <person name="Kapheim K."/>
        </authorList>
    </citation>
    <scope>NUCLEOTIDE SEQUENCE [LARGE SCALE GENOMIC DNA]</scope>
    <source>
        <strain evidence="11">0110345459</strain>
    </source>
</reference>
<dbReference type="GO" id="GO:0034626">
    <property type="term" value="P:fatty acid elongation, polyunsaturated fatty acid"/>
    <property type="evidence" value="ECO:0007669"/>
    <property type="project" value="TreeGrafter"/>
</dbReference>
<dbReference type="GO" id="GO:0005789">
    <property type="term" value="C:endoplasmic reticulum membrane"/>
    <property type="evidence" value="ECO:0007669"/>
    <property type="project" value="TreeGrafter"/>
</dbReference>
<gene>
    <name evidence="11" type="ORF">WH47_02047</name>
</gene>
<keyword evidence="9 10" id="KW-0275">Fatty acid biosynthesis</keyword>
<dbReference type="InterPro" id="IPR002076">
    <property type="entry name" value="ELO_fam"/>
</dbReference>
<evidence type="ECO:0000313" key="11">
    <source>
        <dbReference type="EMBL" id="KOC64048.1"/>
    </source>
</evidence>
<feature type="transmembrane region" description="Helical" evidence="10">
    <location>
        <begin position="137"/>
        <end position="155"/>
    </location>
</feature>
<feature type="transmembrane region" description="Helical" evidence="10">
    <location>
        <begin position="196"/>
        <end position="218"/>
    </location>
</feature>
<comment type="subcellular location">
    <subcellularLocation>
        <location evidence="1">Membrane</location>
        <topology evidence="1">Multi-pass membrane protein</topology>
    </subcellularLocation>
</comment>
<dbReference type="STRING" id="597456.A0A0L7QZM3"/>
<feature type="transmembrane region" description="Helical" evidence="10">
    <location>
        <begin position="161"/>
        <end position="184"/>
    </location>
</feature>
<evidence type="ECO:0000256" key="3">
    <source>
        <dbReference type="ARBA" id="ARBA00022679"/>
    </source>
</evidence>
<dbReference type="Proteomes" id="UP000053825">
    <property type="component" value="Unassembled WGS sequence"/>
</dbReference>
<organism evidence="11 12">
    <name type="scientific">Habropoda laboriosa</name>
    <dbReference type="NCBI Taxonomy" id="597456"/>
    <lineage>
        <taxon>Eukaryota</taxon>
        <taxon>Metazoa</taxon>
        <taxon>Ecdysozoa</taxon>
        <taxon>Arthropoda</taxon>
        <taxon>Hexapoda</taxon>
        <taxon>Insecta</taxon>
        <taxon>Pterygota</taxon>
        <taxon>Neoptera</taxon>
        <taxon>Endopterygota</taxon>
        <taxon>Hymenoptera</taxon>
        <taxon>Apocrita</taxon>
        <taxon>Aculeata</taxon>
        <taxon>Apoidea</taxon>
        <taxon>Anthophila</taxon>
        <taxon>Apidae</taxon>
        <taxon>Habropoda</taxon>
    </lineage>
</organism>
<sequence length="262" mass="30607">MGFVENYDYYWNQKADPRTNVLPFIGSPILIPLILFSYLYFVLKCGPDFMKNRKPYNLKTFTQFYNVFQVLVNIFIVYNAICAGWFTEISPFCEIPDYSYTPGPLRLAHTIWFATMVKLIDLIETGVFVLRKKNKQISFLHLYHHVSTILLAWLITKYIPVAMASFNLLVNCSVHVIMYTYYFLSTFGPNVQKAMLPYKRMITIIQMVQFVILILHNGQSLLPSCPVPKLPGLASIIVIMINFFLFYNFYKKNYKKPAQKMS</sequence>
<dbReference type="PANTHER" id="PTHR11157:SF113">
    <property type="entry name" value="ELONGATION OF VERY LONG CHAIN FATTY ACIDS PROTEIN"/>
    <property type="match status" value="1"/>
</dbReference>
<evidence type="ECO:0000256" key="1">
    <source>
        <dbReference type="ARBA" id="ARBA00004141"/>
    </source>
</evidence>
<evidence type="ECO:0000256" key="2">
    <source>
        <dbReference type="ARBA" id="ARBA00022516"/>
    </source>
</evidence>
<proteinExistence type="inferred from homology"/>
<feature type="transmembrane region" description="Helical" evidence="10">
    <location>
        <begin position="107"/>
        <end position="130"/>
    </location>
</feature>
<protein>
    <recommendedName>
        <fullName evidence="10">Elongation of very long chain fatty acids protein</fullName>
        <ecNumber evidence="10">2.3.1.199</ecNumber>
    </recommendedName>
    <alternativeName>
        <fullName evidence="10">Very-long-chain 3-oxoacyl-CoA synthase</fullName>
    </alternativeName>
</protein>
<dbReference type="GO" id="GO:0009922">
    <property type="term" value="F:fatty acid elongase activity"/>
    <property type="evidence" value="ECO:0007669"/>
    <property type="project" value="UniProtKB-EC"/>
</dbReference>
<evidence type="ECO:0000256" key="7">
    <source>
        <dbReference type="ARBA" id="ARBA00023098"/>
    </source>
</evidence>
<keyword evidence="6 10" id="KW-1133">Transmembrane helix</keyword>
<evidence type="ECO:0000313" key="12">
    <source>
        <dbReference type="Proteomes" id="UP000053825"/>
    </source>
</evidence>
<comment type="catalytic activity">
    <reaction evidence="10">
        <text>a very-long-chain acyl-CoA + malonyl-CoA + H(+) = a very-long-chain 3-oxoacyl-CoA + CO2 + CoA</text>
        <dbReference type="Rhea" id="RHEA:32727"/>
        <dbReference type="ChEBI" id="CHEBI:15378"/>
        <dbReference type="ChEBI" id="CHEBI:16526"/>
        <dbReference type="ChEBI" id="CHEBI:57287"/>
        <dbReference type="ChEBI" id="CHEBI:57384"/>
        <dbReference type="ChEBI" id="CHEBI:90725"/>
        <dbReference type="ChEBI" id="CHEBI:90736"/>
        <dbReference type="EC" id="2.3.1.199"/>
    </reaction>
</comment>
<dbReference type="GO" id="GO:0019367">
    <property type="term" value="P:fatty acid elongation, saturated fatty acid"/>
    <property type="evidence" value="ECO:0007669"/>
    <property type="project" value="TreeGrafter"/>
</dbReference>
<dbReference type="PANTHER" id="PTHR11157">
    <property type="entry name" value="FATTY ACID ACYL TRANSFERASE-RELATED"/>
    <property type="match status" value="1"/>
</dbReference>
<dbReference type="OrthoDB" id="434092at2759"/>
<evidence type="ECO:0000256" key="5">
    <source>
        <dbReference type="ARBA" id="ARBA00022832"/>
    </source>
</evidence>
<keyword evidence="2 10" id="KW-0444">Lipid biosynthesis</keyword>
<evidence type="ECO:0000256" key="10">
    <source>
        <dbReference type="RuleBase" id="RU361115"/>
    </source>
</evidence>
<feature type="transmembrane region" description="Helical" evidence="10">
    <location>
        <begin position="20"/>
        <end position="43"/>
    </location>
</feature>
<keyword evidence="12" id="KW-1185">Reference proteome</keyword>
<dbReference type="GO" id="GO:0042761">
    <property type="term" value="P:very long-chain fatty acid biosynthetic process"/>
    <property type="evidence" value="ECO:0007669"/>
    <property type="project" value="TreeGrafter"/>
</dbReference>
<dbReference type="EC" id="2.3.1.199" evidence="10"/>
<feature type="transmembrane region" description="Helical" evidence="10">
    <location>
        <begin position="64"/>
        <end position="87"/>
    </location>
</feature>
<evidence type="ECO:0000256" key="6">
    <source>
        <dbReference type="ARBA" id="ARBA00022989"/>
    </source>
</evidence>
<comment type="similarity">
    <text evidence="10">Belongs to the ELO family.</text>
</comment>
<evidence type="ECO:0000256" key="8">
    <source>
        <dbReference type="ARBA" id="ARBA00023136"/>
    </source>
</evidence>
<dbReference type="GO" id="GO:0034625">
    <property type="term" value="P:fatty acid elongation, monounsaturated fatty acid"/>
    <property type="evidence" value="ECO:0007669"/>
    <property type="project" value="TreeGrafter"/>
</dbReference>
<keyword evidence="5 10" id="KW-0276">Fatty acid metabolism</keyword>
<keyword evidence="3 10" id="KW-0808">Transferase</keyword>
<keyword evidence="7 10" id="KW-0443">Lipid metabolism</keyword>
<keyword evidence="4 10" id="KW-0812">Transmembrane</keyword>
<evidence type="ECO:0000256" key="4">
    <source>
        <dbReference type="ARBA" id="ARBA00022692"/>
    </source>
</evidence>
<dbReference type="GO" id="GO:0030148">
    <property type="term" value="P:sphingolipid biosynthetic process"/>
    <property type="evidence" value="ECO:0007669"/>
    <property type="project" value="TreeGrafter"/>
</dbReference>
<name>A0A0L7QZM3_9HYME</name>
<keyword evidence="8 10" id="KW-0472">Membrane</keyword>